<evidence type="ECO:0000313" key="3">
    <source>
        <dbReference type="Proteomes" id="UP000092460"/>
    </source>
</evidence>
<dbReference type="Proteomes" id="UP000092460">
    <property type="component" value="Unassembled WGS sequence"/>
</dbReference>
<sequence length="187" mass="19841">MRECCFSCTERSRGKSFSGSPKLSSNDRSFSNSLQDTRYLNTTVGAANISINPLEFPTRCASTTAGQAISSNNGQSVVTTTATIVSTSLATTATNNSTACHSKHNSNFNTITNNSGSVCHSTSNETNNPANVAFPTLKLSSKSEHLTGVKVVTPLATRWIGGAITLRSGKRRGLIHLNISPISNTIW</sequence>
<dbReference type="EMBL" id="JXJN01022770">
    <property type="status" value="NOT_ANNOTATED_CDS"/>
    <property type="molecule type" value="Genomic_DNA"/>
</dbReference>
<accession>A0A1B0BYR0</accession>
<reference evidence="3" key="1">
    <citation type="submission" date="2015-01" db="EMBL/GenBank/DDBJ databases">
        <authorList>
            <person name="Aksoy S."/>
            <person name="Warren W."/>
            <person name="Wilson R.K."/>
        </authorList>
    </citation>
    <scope>NUCLEOTIDE SEQUENCE [LARGE SCALE GENOMIC DNA]</scope>
    <source>
        <strain evidence="3">IAEA</strain>
    </source>
</reference>
<feature type="compositionally biased region" description="Polar residues" evidence="1">
    <location>
        <begin position="15"/>
        <end position="31"/>
    </location>
</feature>
<protein>
    <submittedName>
        <fullName evidence="2">Uncharacterized protein</fullName>
    </submittedName>
</protein>
<proteinExistence type="predicted"/>
<reference evidence="2" key="2">
    <citation type="submission" date="2020-05" db="UniProtKB">
        <authorList>
            <consortium name="EnsemblMetazoa"/>
        </authorList>
    </citation>
    <scope>IDENTIFICATION</scope>
    <source>
        <strain evidence="2">IAEA</strain>
    </source>
</reference>
<evidence type="ECO:0000313" key="2">
    <source>
        <dbReference type="EnsemblMetazoa" id="GPPI044450-PA"/>
    </source>
</evidence>
<organism evidence="2 3">
    <name type="scientific">Glossina palpalis gambiensis</name>
    <dbReference type="NCBI Taxonomy" id="67801"/>
    <lineage>
        <taxon>Eukaryota</taxon>
        <taxon>Metazoa</taxon>
        <taxon>Ecdysozoa</taxon>
        <taxon>Arthropoda</taxon>
        <taxon>Hexapoda</taxon>
        <taxon>Insecta</taxon>
        <taxon>Pterygota</taxon>
        <taxon>Neoptera</taxon>
        <taxon>Endopterygota</taxon>
        <taxon>Diptera</taxon>
        <taxon>Brachycera</taxon>
        <taxon>Muscomorpha</taxon>
        <taxon>Hippoboscoidea</taxon>
        <taxon>Glossinidae</taxon>
        <taxon>Glossina</taxon>
    </lineage>
</organism>
<dbReference type="EnsemblMetazoa" id="GPPI044450-RA">
    <property type="protein sequence ID" value="GPPI044450-PA"/>
    <property type="gene ID" value="GPPI044450"/>
</dbReference>
<keyword evidence="3" id="KW-1185">Reference proteome</keyword>
<dbReference type="VEuPathDB" id="VectorBase:GPPI044450"/>
<dbReference type="AlphaFoldDB" id="A0A1B0BYR0"/>
<name>A0A1B0BYR0_9MUSC</name>
<evidence type="ECO:0000256" key="1">
    <source>
        <dbReference type="SAM" id="MobiDB-lite"/>
    </source>
</evidence>
<feature type="region of interest" description="Disordered" evidence="1">
    <location>
        <begin position="12"/>
        <end position="31"/>
    </location>
</feature>